<comment type="caution">
    <text evidence="1">The sequence shown here is derived from an EMBL/GenBank/DDBJ whole genome shotgun (WGS) entry which is preliminary data.</text>
</comment>
<reference evidence="1 2" key="1">
    <citation type="journal article" date="2017" name="Front. Microbiol.">
        <title>Comparative Genomic Analysis of the Class Epsilonproteobacteria and Proposed Reclassification to Epsilonbacteraeota (phyl. nov.).</title>
        <authorList>
            <person name="Waite D.W."/>
            <person name="Vanwonterghem I."/>
            <person name="Rinke C."/>
            <person name="Parks D.H."/>
            <person name="Zhang Y."/>
            <person name="Takai K."/>
            <person name="Sievert S.M."/>
            <person name="Simon J."/>
            <person name="Campbell B.J."/>
            <person name="Hanson T.E."/>
            <person name="Woyke T."/>
            <person name="Klotz M.G."/>
            <person name="Hugenholtz P."/>
        </authorList>
    </citation>
    <scope>NUCLEOTIDE SEQUENCE [LARGE SCALE GENOMIC DNA]</scope>
    <source>
        <strain evidence="1">UBA11420</strain>
    </source>
</reference>
<dbReference type="AlphaFoldDB" id="A0A2D3W968"/>
<proteinExistence type="predicted"/>
<evidence type="ECO:0000313" key="1">
    <source>
        <dbReference type="EMBL" id="DAB35640.1"/>
    </source>
</evidence>
<dbReference type="Proteomes" id="UP000231638">
    <property type="component" value="Unassembled WGS sequence"/>
</dbReference>
<dbReference type="EMBL" id="DLUG01000234">
    <property type="protein sequence ID" value="DAB35640.1"/>
    <property type="molecule type" value="Genomic_DNA"/>
</dbReference>
<accession>A0A2D3W968</accession>
<evidence type="ECO:0008006" key="3">
    <source>
        <dbReference type="Google" id="ProtNLM"/>
    </source>
</evidence>
<protein>
    <recommendedName>
        <fullName evidence="3">Chemotaxis protein</fullName>
    </recommendedName>
</protein>
<gene>
    <name evidence="1" type="ORF">CFH80_09060</name>
</gene>
<sequence length="117" mass="13751">MMDKELYRQRKQIQLNEWKSGMVVFRTQAFAARTNVQVELAKHVKMLDNTIEELKLKLTELAKITGNNFDVSKKIFETHYESLRKALAETPWKFQAITLKSSTQDLSSYQKSRTNHE</sequence>
<evidence type="ECO:0000313" key="2">
    <source>
        <dbReference type="Proteomes" id="UP000231638"/>
    </source>
</evidence>
<organism evidence="1 2">
    <name type="scientific">Sulfurospirillum cavolei</name>
    <dbReference type="NCBI Taxonomy" id="366522"/>
    <lineage>
        <taxon>Bacteria</taxon>
        <taxon>Pseudomonadati</taxon>
        <taxon>Campylobacterota</taxon>
        <taxon>Epsilonproteobacteria</taxon>
        <taxon>Campylobacterales</taxon>
        <taxon>Sulfurospirillaceae</taxon>
        <taxon>Sulfurospirillum</taxon>
    </lineage>
</organism>
<name>A0A2D3W968_9BACT</name>